<sequence length="141" mass="15736">MVLETFRRKNDESVVPSKFTDTGILSVFVVMRDLNNGRIIHGFAMKMGMIQCGDHDGTLRLLDRMLGTGIQPDLVTVTTILPTCSHLAALMHGREIHGYMIVSGLGKDGNSDVLPQIRDQYQLDFPTLSTESDYLWLTIPN</sequence>
<dbReference type="Proteomes" id="UP000288805">
    <property type="component" value="Unassembled WGS sequence"/>
</dbReference>
<name>A0A438HIP0_VITVI</name>
<dbReference type="AlphaFoldDB" id="A0A438HIP0"/>
<gene>
    <name evidence="1" type="primary">PCMP-E31_6</name>
    <name evidence="1" type="ORF">CK203_036618</name>
</gene>
<organism evidence="1 2">
    <name type="scientific">Vitis vinifera</name>
    <name type="common">Grape</name>
    <dbReference type="NCBI Taxonomy" id="29760"/>
    <lineage>
        <taxon>Eukaryota</taxon>
        <taxon>Viridiplantae</taxon>
        <taxon>Streptophyta</taxon>
        <taxon>Embryophyta</taxon>
        <taxon>Tracheophyta</taxon>
        <taxon>Spermatophyta</taxon>
        <taxon>Magnoliopsida</taxon>
        <taxon>eudicotyledons</taxon>
        <taxon>Gunneridae</taxon>
        <taxon>Pentapetalae</taxon>
        <taxon>rosids</taxon>
        <taxon>Vitales</taxon>
        <taxon>Vitaceae</taxon>
        <taxon>Viteae</taxon>
        <taxon>Vitis</taxon>
    </lineage>
</organism>
<proteinExistence type="predicted"/>
<dbReference type="Gene3D" id="1.25.40.10">
    <property type="entry name" value="Tetratricopeptide repeat domain"/>
    <property type="match status" value="1"/>
</dbReference>
<evidence type="ECO:0000313" key="1">
    <source>
        <dbReference type="EMBL" id="RVW84340.1"/>
    </source>
</evidence>
<dbReference type="GO" id="GO:0003723">
    <property type="term" value="F:RNA binding"/>
    <property type="evidence" value="ECO:0007669"/>
    <property type="project" value="InterPro"/>
</dbReference>
<protein>
    <submittedName>
        <fullName evidence="1">Pentatricopeptide repeat-containing protein</fullName>
    </submittedName>
</protein>
<dbReference type="PANTHER" id="PTHR47926:SF347">
    <property type="entry name" value="PENTATRICOPEPTIDE REPEAT-CONTAINING PROTEIN"/>
    <property type="match status" value="1"/>
</dbReference>
<dbReference type="InterPro" id="IPR046960">
    <property type="entry name" value="PPR_At4g14850-like_plant"/>
</dbReference>
<accession>A0A438HIP0</accession>
<dbReference type="GO" id="GO:0009451">
    <property type="term" value="P:RNA modification"/>
    <property type="evidence" value="ECO:0007669"/>
    <property type="project" value="InterPro"/>
</dbReference>
<comment type="caution">
    <text evidence="1">The sequence shown here is derived from an EMBL/GenBank/DDBJ whole genome shotgun (WGS) entry which is preliminary data.</text>
</comment>
<dbReference type="InterPro" id="IPR011990">
    <property type="entry name" value="TPR-like_helical_dom_sf"/>
</dbReference>
<dbReference type="PANTHER" id="PTHR47926">
    <property type="entry name" value="PENTATRICOPEPTIDE REPEAT-CONTAINING PROTEIN"/>
    <property type="match status" value="1"/>
</dbReference>
<dbReference type="EMBL" id="QGNW01000217">
    <property type="protein sequence ID" value="RVW84340.1"/>
    <property type="molecule type" value="Genomic_DNA"/>
</dbReference>
<evidence type="ECO:0000313" key="2">
    <source>
        <dbReference type="Proteomes" id="UP000288805"/>
    </source>
</evidence>
<reference evidence="1 2" key="1">
    <citation type="journal article" date="2018" name="PLoS Genet.">
        <title>Population sequencing reveals clonal diversity and ancestral inbreeding in the grapevine cultivar Chardonnay.</title>
        <authorList>
            <person name="Roach M.J."/>
            <person name="Johnson D.L."/>
            <person name="Bohlmann J."/>
            <person name="van Vuuren H.J."/>
            <person name="Jones S.J."/>
            <person name="Pretorius I.S."/>
            <person name="Schmidt S.A."/>
            <person name="Borneman A.R."/>
        </authorList>
    </citation>
    <scope>NUCLEOTIDE SEQUENCE [LARGE SCALE GENOMIC DNA]</scope>
    <source>
        <strain evidence="2">cv. Chardonnay</strain>
        <tissue evidence="1">Leaf</tissue>
    </source>
</reference>